<dbReference type="PANTHER" id="PTHR42844">
    <property type="entry name" value="DIHYDRONEOPTERIN ALDOLASE 1-RELATED"/>
    <property type="match status" value="1"/>
</dbReference>
<evidence type="ECO:0000256" key="3">
    <source>
        <dbReference type="ARBA" id="ARBA00005708"/>
    </source>
</evidence>
<dbReference type="CDD" id="cd00534">
    <property type="entry name" value="DHNA_DHNTPE"/>
    <property type="match status" value="1"/>
</dbReference>
<evidence type="ECO:0000256" key="2">
    <source>
        <dbReference type="ARBA" id="ARBA00005013"/>
    </source>
</evidence>
<comment type="pathway">
    <text evidence="2 6">Cofactor biosynthesis; tetrahydrofolate biosynthesis; 2-amino-4-hydroxy-6-hydroxymethyl-7,8-dihydropteridine diphosphate from 7,8-dihydroneopterin triphosphate: step 3/4.</text>
</comment>
<feature type="domain" description="Dihydroneopterin aldolase/epimerase" evidence="7">
    <location>
        <begin position="5"/>
        <end position="117"/>
    </location>
</feature>
<evidence type="ECO:0000313" key="9">
    <source>
        <dbReference type="EMBL" id="SFG01918.1"/>
    </source>
</evidence>
<accession>A0A1I2NEE0</accession>
<evidence type="ECO:0000313" key="10">
    <source>
        <dbReference type="Proteomes" id="UP000199052"/>
    </source>
</evidence>
<dbReference type="RefSeq" id="WP_092882303.1">
    <property type="nucleotide sequence ID" value="NZ_FOOI01000003.1"/>
</dbReference>
<dbReference type="SMART" id="SM00905">
    <property type="entry name" value="FolB"/>
    <property type="match status" value="1"/>
</dbReference>
<dbReference type="STRING" id="504797.SAMN05421678_103320"/>
<evidence type="ECO:0000259" key="7">
    <source>
        <dbReference type="SMART" id="SM00905"/>
    </source>
</evidence>
<organism evidence="9 10">
    <name type="scientific">Actinopolymorpha cephalotaxi</name>
    <dbReference type="NCBI Taxonomy" id="504797"/>
    <lineage>
        <taxon>Bacteria</taxon>
        <taxon>Bacillati</taxon>
        <taxon>Actinomycetota</taxon>
        <taxon>Actinomycetes</taxon>
        <taxon>Propionibacteriales</taxon>
        <taxon>Actinopolymorphaceae</taxon>
        <taxon>Actinopolymorpha</taxon>
    </lineage>
</organism>
<evidence type="ECO:0000313" key="11">
    <source>
        <dbReference type="Proteomes" id="UP000533017"/>
    </source>
</evidence>
<dbReference type="GO" id="GO:0046656">
    <property type="term" value="P:folic acid biosynthetic process"/>
    <property type="evidence" value="ECO:0007669"/>
    <property type="project" value="UniProtKB-UniRule"/>
</dbReference>
<dbReference type="UniPathway" id="UPA00077">
    <property type="reaction ID" value="UER00154"/>
</dbReference>
<dbReference type="InterPro" id="IPR006157">
    <property type="entry name" value="FolB_dom"/>
</dbReference>
<dbReference type="Proteomes" id="UP000199052">
    <property type="component" value="Unassembled WGS sequence"/>
</dbReference>
<protein>
    <recommendedName>
        <fullName evidence="6">7,8-dihydroneopterin aldolase</fullName>
        <ecNumber evidence="6">4.1.2.25</ecNumber>
    </recommendedName>
</protein>
<comment type="catalytic activity">
    <reaction evidence="1 6">
        <text>7,8-dihydroneopterin = 6-hydroxymethyl-7,8-dihydropterin + glycolaldehyde</text>
        <dbReference type="Rhea" id="RHEA:10540"/>
        <dbReference type="ChEBI" id="CHEBI:17001"/>
        <dbReference type="ChEBI" id="CHEBI:17071"/>
        <dbReference type="ChEBI" id="CHEBI:44841"/>
        <dbReference type="EC" id="4.1.2.25"/>
    </reaction>
</comment>
<keyword evidence="4 6" id="KW-0289">Folate biosynthesis</keyword>
<evidence type="ECO:0000256" key="6">
    <source>
        <dbReference type="RuleBase" id="RU362079"/>
    </source>
</evidence>
<dbReference type="Proteomes" id="UP000533017">
    <property type="component" value="Unassembled WGS sequence"/>
</dbReference>
<evidence type="ECO:0000256" key="5">
    <source>
        <dbReference type="ARBA" id="ARBA00023239"/>
    </source>
</evidence>
<dbReference type="EMBL" id="FOOI01000003">
    <property type="protein sequence ID" value="SFG01918.1"/>
    <property type="molecule type" value="Genomic_DNA"/>
</dbReference>
<dbReference type="InterPro" id="IPR043133">
    <property type="entry name" value="GTP-CH-I_C/QueF"/>
</dbReference>
<dbReference type="SUPFAM" id="SSF55620">
    <property type="entry name" value="Tetrahydrobiopterin biosynthesis enzymes-like"/>
    <property type="match status" value="1"/>
</dbReference>
<gene>
    <name evidence="8" type="ORF">FHR37_004423</name>
    <name evidence="9" type="ORF">SAMN05421678_103320</name>
</gene>
<dbReference type="EC" id="4.1.2.25" evidence="6"/>
<evidence type="ECO:0000256" key="1">
    <source>
        <dbReference type="ARBA" id="ARBA00001353"/>
    </source>
</evidence>
<evidence type="ECO:0000313" key="8">
    <source>
        <dbReference type="EMBL" id="NYH85572.1"/>
    </source>
</evidence>
<dbReference type="OrthoDB" id="3212934at2"/>
<dbReference type="GO" id="GO:0005737">
    <property type="term" value="C:cytoplasm"/>
    <property type="evidence" value="ECO:0007669"/>
    <property type="project" value="TreeGrafter"/>
</dbReference>
<proteinExistence type="inferred from homology"/>
<dbReference type="GO" id="GO:0046654">
    <property type="term" value="P:tetrahydrofolate biosynthetic process"/>
    <property type="evidence" value="ECO:0007669"/>
    <property type="project" value="UniProtKB-UniRule"/>
</dbReference>
<dbReference type="NCBIfam" id="TIGR00525">
    <property type="entry name" value="folB"/>
    <property type="match status" value="1"/>
</dbReference>
<keyword evidence="11" id="KW-1185">Reference proteome</keyword>
<name>A0A1I2NEE0_9ACTN</name>
<reference evidence="9 10" key="1">
    <citation type="submission" date="2016-10" db="EMBL/GenBank/DDBJ databases">
        <authorList>
            <person name="de Groot N.N."/>
        </authorList>
    </citation>
    <scope>NUCLEOTIDE SEQUENCE [LARGE SCALE GENOMIC DNA]</scope>
    <source>
        <strain evidence="9 10">CPCC 202808</strain>
    </source>
</reference>
<dbReference type="Pfam" id="PF02152">
    <property type="entry name" value="FolB"/>
    <property type="match status" value="1"/>
</dbReference>
<sequence>MADLITLRGLRVFGHHGVHPEERAQGQTFVVDVALGVDTRPAALADDLSQTLDYSLLATQVADAVGKQPVDLIETVAQRVADLCLDHPRVEHVEVTLHKPEAPVGLSLDDVAVTIHRSRT</sequence>
<dbReference type="Gene3D" id="3.30.1130.10">
    <property type="match status" value="1"/>
</dbReference>
<dbReference type="InterPro" id="IPR006156">
    <property type="entry name" value="Dihydroneopterin_aldolase"/>
</dbReference>
<dbReference type="NCBIfam" id="TIGR00526">
    <property type="entry name" value="folB_dom"/>
    <property type="match status" value="1"/>
</dbReference>
<dbReference type="GO" id="GO:0004150">
    <property type="term" value="F:dihydroneopterin aldolase activity"/>
    <property type="evidence" value="ECO:0007669"/>
    <property type="project" value="UniProtKB-UniRule"/>
</dbReference>
<dbReference type="AlphaFoldDB" id="A0A1I2NEE0"/>
<evidence type="ECO:0000256" key="4">
    <source>
        <dbReference type="ARBA" id="ARBA00022909"/>
    </source>
</evidence>
<comment type="function">
    <text evidence="6">Catalyzes the conversion of 7,8-dihydroneopterin to 6-hydroxymethyl-7,8-dihydropterin.</text>
</comment>
<comment type="similarity">
    <text evidence="3 6">Belongs to the DHNA family.</text>
</comment>
<dbReference type="FunFam" id="3.30.1130.10:FF:000003">
    <property type="entry name" value="7,8-dihydroneopterin aldolase"/>
    <property type="match status" value="1"/>
</dbReference>
<dbReference type="PANTHER" id="PTHR42844:SF1">
    <property type="entry name" value="DIHYDRONEOPTERIN ALDOLASE 1-RELATED"/>
    <property type="match status" value="1"/>
</dbReference>
<keyword evidence="5 6" id="KW-0456">Lyase</keyword>
<reference evidence="8 11" key="2">
    <citation type="submission" date="2020-07" db="EMBL/GenBank/DDBJ databases">
        <title>Sequencing the genomes of 1000 actinobacteria strains.</title>
        <authorList>
            <person name="Klenk H.-P."/>
        </authorList>
    </citation>
    <scope>NUCLEOTIDE SEQUENCE [LARGE SCALE GENOMIC DNA]</scope>
    <source>
        <strain evidence="8 11">DSM 45117</strain>
    </source>
</reference>
<dbReference type="EMBL" id="JACBZA010000001">
    <property type="protein sequence ID" value="NYH85572.1"/>
    <property type="molecule type" value="Genomic_DNA"/>
</dbReference>